<dbReference type="PROSITE" id="PS50082">
    <property type="entry name" value="WD_REPEATS_2"/>
    <property type="match status" value="7"/>
</dbReference>
<feature type="repeat" description="WD" evidence="3">
    <location>
        <begin position="206"/>
        <end position="247"/>
    </location>
</feature>
<evidence type="ECO:0000256" key="1">
    <source>
        <dbReference type="ARBA" id="ARBA00022574"/>
    </source>
</evidence>
<evidence type="ECO:0000259" key="5">
    <source>
        <dbReference type="SMART" id="SM00500"/>
    </source>
</evidence>
<dbReference type="GO" id="GO:0000398">
    <property type="term" value="P:mRNA splicing, via spliceosome"/>
    <property type="evidence" value="ECO:0007669"/>
    <property type="project" value="TreeGrafter"/>
</dbReference>
<dbReference type="PROSITE" id="PS00678">
    <property type="entry name" value="WD_REPEATS_1"/>
    <property type="match status" value="2"/>
</dbReference>
<feature type="repeat" description="WD" evidence="3">
    <location>
        <begin position="425"/>
        <end position="457"/>
    </location>
</feature>
<gene>
    <name evidence="6" type="ORF">GAYE_PCTG36G0990</name>
</gene>
<organism evidence="6 7">
    <name type="scientific">Galdieria yellowstonensis</name>
    <dbReference type="NCBI Taxonomy" id="3028027"/>
    <lineage>
        <taxon>Eukaryota</taxon>
        <taxon>Rhodophyta</taxon>
        <taxon>Bangiophyceae</taxon>
        <taxon>Galdieriales</taxon>
        <taxon>Galdieriaceae</taxon>
        <taxon>Galdieria</taxon>
    </lineage>
</organism>
<dbReference type="Pfam" id="PF08799">
    <property type="entry name" value="PRP4"/>
    <property type="match status" value="1"/>
</dbReference>
<feature type="repeat" description="WD" evidence="3">
    <location>
        <begin position="383"/>
        <end position="424"/>
    </location>
</feature>
<dbReference type="Gene3D" id="2.130.10.10">
    <property type="entry name" value="YVTN repeat-like/Quinoprotein amine dehydrogenase"/>
    <property type="match status" value="3"/>
</dbReference>
<dbReference type="AlphaFoldDB" id="A0AAV9I6J5"/>
<dbReference type="SUPFAM" id="SSF50978">
    <property type="entry name" value="WD40 repeat-like"/>
    <property type="match status" value="1"/>
</dbReference>
<dbReference type="PRINTS" id="PR00320">
    <property type="entry name" value="GPROTEINBRPT"/>
</dbReference>
<feature type="repeat" description="WD" evidence="3">
    <location>
        <begin position="248"/>
        <end position="287"/>
    </location>
</feature>
<dbReference type="InterPro" id="IPR019775">
    <property type="entry name" value="WD40_repeat_CS"/>
</dbReference>
<dbReference type="InterPro" id="IPR036322">
    <property type="entry name" value="WD40_repeat_dom_sf"/>
</dbReference>
<evidence type="ECO:0000256" key="3">
    <source>
        <dbReference type="PROSITE-ProRule" id="PRU00221"/>
    </source>
</evidence>
<dbReference type="GO" id="GO:0046540">
    <property type="term" value="C:U4/U6 x U5 tri-snRNP complex"/>
    <property type="evidence" value="ECO:0007669"/>
    <property type="project" value="TreeGrafter"/>
</dbReference>
<dbReference type="PROSITE" id="PS50294">
    <property type="entry name" value="WD_REPEATS_REGION"/>
    <property type="match status" value="5"/>
</dbReference>
<evidence type="ECO:0000256" key="4">
    <source>
        <dbReference type="SAM" id="MobiDB-lite"/>
    </source>
</evidence>
<dbReference type="InterPro" id="IPR015943">
    <property type="entry name" value="WD40/YVTN_repeat-like_dom_sf"/>
</dbReference>
<dbReference type="InterPro" id="IPR020472">
    <property type="entry name" value="WD40_PAC1"/>
</dbReference>
<feature type="domain" description="Pre-mRNA processing factor 4 (PRP4)-like" evidence="5">
    <location>
        <begin position="58"/>
        <end position="109"/>
    </location>
</feature>
<dbReference type="GO" id="GO:0017070">
    <property type="term" value="F:U6 snRNA binding"/>
    <property type="evidence" value="ECO:0007669"/>
    <property type="project" value="TreeGrafter"/>
</dbReference>
<keyword evidence="7" id="KW-1185">Reference proteome</keyword>
<dbReference type="InterPro" id="IPR001680">
    <property type="entry name" value="WD40_rpt"/>
</dbReference>
<feature type="region of interest" description="Disordered" evidence="4">
    <location>
        <begin position="1"/>
        <end position="21"/>
    </location>
</feature>
<evidence type="ECO:0000313" key="7">
    <source>
        <dbReference type="Proteomes" id="UP001300502"/>
    </source>
</evidence>
<dbReference type="EMBL" id="JANCYU010000011">
    <property type="protein sequence ID" value="KAK4523099.1"/>
    <property type="molecule type" value="Genomic_DNA"/>
</dbReference>
<proteinExistence type="predicted"/>
<reference evidence="6 7" key="1">
    <citation type="submission" date="2022-07" db="EMBL/GenBank/DDBJ databases">
        <title>Genome-wide signatures of adaptation to extreme environments.</title>
        <authorList>
            <person name="Cho C.H."/>
            <person name="Yoon H.S."/>
        </authorList>
    </citation>
    <scope>NUCLEOTIDE SEQUENCE [LARGE SCALE GENOMIC DNA]</scope>
    <source>
        <strain evidence="6 7">108.79 E11</strain>
    </source>
</reference>
<dbReference type="Gene3D" id="4.10.280.110">
    <property type="entry name" value="Pre-mRNA processing factor 4 domain"/>
    <property type="match status" value="1"/>
</dbReference>
<comment type="caution">
    <text evidence="6">The sequence shown here is derived from an EMBL/GenBank/DDBJ whole genome shotgun (WGS) entry which is preliminary data.</text>
</comment>
<dbReference type="PANTHER" id="PTHR19846">
    <property type="entry name" value="WD40 REPEAT PROTEIN"/>
    <property type="match status" value="1"/>
</dbReference>
<dbReference type="SUPFAM" id="SSF158230">
    <property type="entry name" value="PRP4-like"/>
    <property type="match status" value="1"/>
</dbReference>
<dbReference type="SMART" id="SM00320">
    <property type="entry name" value="WD40"/>
    <property type="match status" value="7"/>
</dbReference>
<keyword evidence="1 3" id="KW-0853">WD repeat</keyword>
<dbReference type="FunFam" id="2.130.10.10:FF:000411">
    <property type="entry name" value="U4/U6 small nuclear ribonucleoprotein Prp4"/>
    <property type="match status" value="1"/>
</dbReference>
<dbReference type="InterPro" id="IPR036285">
    <property type="entry name" value="PRP4-like_sf"/>
</dbReference>
<dbReference type="GO" id="GO:0030621">
    <property type="term" value="F:U4 snRNA binding"/>
    <property type="evidence" value="ECO:0007669"/>
    <property type="project" value="TreeGrafter"/>
</dbReference>
<feature type="repeat" description="WD" evidence="3">
    <location>
        <begin position="341"/>
        <end position="382"/>
    </location>
</feature>
<name>A0AAV9I6J5_9RHOD</name>
<protein>
    <recommendedName>
        <fullName evidence="5">Pre-mRNA processing factor 4 (PRP4)-like domain-containing protein</fullName>
    </recommendedName>
</protein>
<dbReference type="InterPro" id="IPR014906">
    <property type="entry name" value="PRP4-like"/>
</dbReference>
<feature type="compositionally biased region" description="Acidic residues" evidence="4">
    <location>
        <begin position="1"/>
        <end position="10"/>
    </location>
</feature>
<dbReference type="CDD" id="cd00200">
    <property type="entry name" value="WD40"/>
    <property type="match status" value="1"/>
</dbReference>
<evidence type="ECO:0000256" key="2">
    <source>
        <dbReference type="ARBA" id="ARBA00022737"/>
    </source>
</evidence>
<dbReference type="Proteomes" id="UP001300502">
    <property type="component" value="Unassembled WGS sequence"/>
</dbReference>
<accession>A0AAV9I6J5</accession>
<keyword evidence="2" id="KW-0677">Repeat</keyword>
<dbReference type="SMART" id="SM00500">
    <property type="entry name" value="SFM"/>
    <property type="match status" value="1"/>
</dbReference>
<evidence type="ECO:0000313" key="6">
    <source>
        <dbReference type="EMBL" id="KAK4523099.1"/>
    </source>
</evidence>
<feature type="repeat" description="WD" evidence="3">
    <location>
        <begin position="299"/>
        <end position="340"/>
    </location>
</feature>
<dbReference type="Pfam" id="PF00400">
    <property type="entry name" value="WD40"/>
    <property type="match status" value="7"/>
</dbReference>
<dbReference type="PANTHER" id="PTHR19846:SF0">
    <property type="entry name" value="PRE-MRNA PROCESSING FACTOR 4"/>
    <property type="match status" value="1"/>
</dbReference>
<sequence length="526" mass="60461">MQQQQQEDEQQQPWRMEEDDDAEIGYIDRAAENTLEQHKRVLEEFERKREARGIVVPVDDAQVRKQLRKRQVPVTLFGEDAYDRRERLRLILALELEKADKEEEEEEQRRTTGTSKVLGDEKHTETFYTEGTARLRAARKEICIYSLHRAKERIAQEKRRIQALRAFSEQEKDKIDKDDFELASAWQEERKEFIKSAQYMTVLSSQFGDERPITGIRFAPNQQLVATCSWSGNIRLWNVSDGNERTVLQGHTERVSSLAFSPRPVSSRCFLLASAAADNTARLWTIDCNDCSVQKTWVLRGHTARVTSAEFHPSGKYLATASFDHTWRLWDVETRKELVVQEGHSKPLYKVSFQVDGSLAISAGADCGARLWDLRTGRSVASFLGHGKPILTVDCSPDGYHFATGSEDHSIRIWDIRKKRCVYTIPAHSALVSHVEFHENGHFLLSSSFDKTCKLWSTQGWVLIKALIGHEDKVMCCNASRDGRYIASCCYDRTWKLWGVEKSLSQEEDNGLWCDGDRMETQDGFL</sequence>
<feature type="repeat" description="WD" evidence="3">
    <location>
        <begin position="467"/>
        <end position="508"/>
    </location>
</feature>